<dbReference type="RefSeq" id="WP_175173535.1">
    <property type="nucleotide sequence ID" value="NZ_CADIJX010000001.1"/>
</dbReference>
<dbReference type="PANTHER" id="PTHR43133:SF63">
    <property type="entry name" value="RNA POLYMERASE SIGMA FACTOR FECI-RELATED"/>
    <property type="match status" value="1"/>
</dbReference>
<name>A0A6S6YQ43_9BURK</name>
<evidence type="ECO:0000259" key="5">
    <source>
        <dbReference type="Pfam" id="PF04542"/>
    </source>
</evidence>
<dbReference type="InterPro" id="IPR013325">
    <property type="entry name" value="RNA_pol_sigma_r2"/>
</dbReference>
<dbReference type="InterPro" id="IPR036388">
    <property type="entry name" value="WH-like_DNA-bd_sf"/>
</dbReference>
<evidence type="ECO:0000256" key="2">
    <source>
        <dbReference type="ARBA" id="ARBA00023015"/>
    </source>
</evidence>
<feature type="domain" description="RNA polymerase sigma-70 region 2" evidence="5">
    <location>
        <begin position="77"/>
        <end position="134"/>
    </location>
</feature>
<dbReference type="Pfam" id="PF08281">
    <property type="entry name" value="Sigma70_r4_2"/>
    <property type="match status" value="1"/>
</dbReference>
<sequence>MMNPISIGAHRPSPAVPPSWCEGDARRASRRLAWSEPLADCRHDDNVDGAKPTAAIRAAGMDNAARLRHQLSHGYAALHRRLTRRLGCADLAGECLHETWLRLARPVAGEVRNAEAYVFRMACHLAIDRLRAQTSWLSLDDPGAGLPDLIDDTPGPQRIVEGRAALSVLARVMEGLSRQQRAVLVALRVEGRSRGDTADWLGMSPRSVDTALRQALRICEQAVTDIG</sequence>
<evidence type="ECO:0000256" key="1">
    <source>
        <dbReference type="ARBA" id="ARBA00010641"/>
    </source>
</evidence>
<dbReference type="AlphaFoldDB" id="A0A6S6YQ43"/>
<evidence type="ECO:0008006" key="9">
    <source>
        <dbReference type="Google" id="ProtNLM"/>
    </source>
</evidence>
<evidence type="ECO:0000256" key="4">
    <source>
        <dbReference type="ARBA" id="ARBA00023163"/>
    </source>
</evidence>
<dbReference type="EMBL" id="CADIJX010000001">
    <property type="protein sequence ID" value="CAB3631201.1"/>
    <property type="molecule type" value="Genomic_DNA"/>
</dbReference>
<dbReference type="PANTHER" id="PTHR43133">
    <property type="entry name" value="RNA POLYMERASE ECF-TYPE SIGMA FACTO"/>
    <property type="match status" value="1"/>
</dbReference>
<evidence type="ECO:0000313" key="8">
    <source>
        <dbReference type="Proteomes" id="UP000494108"/>
    </source>
</evidence>
<dbReference type="InterPro" id="IPR007627">
    <property type="entry name" value="RNA_pol_sigma70_r2"/>
</dbReference>
<feature type="domain" description="RNA polymerase sigma factor 70 region 4 type 2" evidence="6">
    <location>
        <begin position="169"/>
        <end position="218"/>
    </location>
</feature>
<evidence type="ECO:0000259" key="6">
    <source>
        <dbReference type="Pfam" id="PF08281"/>
    </source>
</evidence>
<dbReference type="InterPro" id="IPR013249">
    <property type="entry name" value="RNA_pol_sigma70_r4_t2"/>
</dbReference>
<accession>A0A6S6YQ43</accession>
<dbReference type="GO" id="GO:0006352">
    <property type="term" value="P:DNA-templated transcription initiation"/>
    <property type="evidence" value="ECO:0007669"/>
    <property type="project" value="InterPro"/>
</dbReference>
<dbReference type="Gene3D" id="1.10.1740.10">
    <property type="match status" value="1"/>
</dbReference>
<gene>
    <name evidence="7" type="ORF">LMG3431_01268</name>
</gene>
<dbReference type="Gene3D" id="1.10.10.10">
    <property type="entry name" value="Winged helix-like DNA-binding domain superfamily/Winged helix DNA-binding domain"/>
    <property type="match status" value="1"/>
</dbReference>
<keyword evidence="3" id="KW-0731">Sigma factor</keyword>
<reference evidence="7 8" key="1">
    <citation type="submission" date="2020-04" db="EMBL/GenBank/DDBJ databases">
        <authorList>
            <person name="De Canck E."/>
        </authorList>
    </citation>
    <scope>NUCLEOTIDE SEQUENCE [LARGE SCALE GENOMIC DNA]</scope>
    <source>
        <strain evidence="7 8">LMG 3431</strain>
    </source>
</reference>
<keyword evidence="8" id="KW-1185">Reference proteome</keyword>
<evidence type="ECO:0000256" key="3">
    <source>
        <dbReference type="ARBA" id="ARBA00023082"/>
    </source>
</evidence>
<dbReference type="SUPFAM" id="SSF88946">
    <property type="entry name" value="Sigma2 domain of RNA polymerase sigma factors"/>
    <property type="match status" value="1"/>
</dbReference>
<organism evidence="7 8">
    <name type="scientific">Achromobacter pestifer</name>
    <dbReference type="NCBI Taxonomy" id="1353889"/>
    <lineage>
        <taxon>Bacteria</taxon>
        <taxon>Pseudomonadati</taxon>
        <taxon>Pseudomonadota</taxon>
        <taxon>Betaproteobacteria</taxon>
        <taxon>Burkholderiales</taxon>
        <taxon>Alcaligenaceae</taxon>
        <taxon>Achromobacter</taxon>
    </lineage>
</organism>
<dbReference type="InterPro" id="IPR039425">
    <property type="entry name" value="RNA_pol_sigma-70-like"/>
</dbReference>
<keyword evidence="2" id="KW-0805">Transcription regulation</keyword>
<keyword evidence="4" id="KW-0804">Transcription</keyword>
<dbReference type="Proteomes" id="UP000494108">
    <property type="component" value="Unassembled WGS sequence"/>
</dbReference>
<proteinExistence type="inferred from homology"/>
<dbReference type="GO" id="GO:0016987">
    <property type="term" value="F:sigma factor activity"/>
    <property type="evidence" value="ECO:0007669"/>
    <property type="project" value="UniProtKB-KW"/>
</dbReference>
<dbReference type="GO" id="GO:0003677">
    <property type="term" value="F:DNA binding"/>
    <property type="evidence" value="ECO:0007669"/>
    <property type="project" value="InterPro"/>
</dbReference>
<dbReference type="InterPro" id="IPR013324">
    <property type="entry name" value="RNA_pol_sigma_r3/r4-like"/>
</dbReference>
<evidence type="ECO:0000313" key="7">
    <source>
        <dbReference type="EMBL" id="CAB3631201.1"/>
    </source>
</evidence>
<comment type="similarity">
    <text evidence="1">Belongs to the sigma-70 factor family. ECF subfamily.</text>
</comment>
<dbReference type="Pfam" id="PF04542">
    <property type="entry name" value="Sigma70_r2"/>
    <property type="match status" value="1"/>
</dbReference>
<protein>
    <recommendedName>
        <fullName evidence="9">Sigma-70 family RNA polymerase sigma factor</fullName>
    </recommendedName>
</protein>
<dbReference type="SUPFAM" id="SSF88659">
    <property type="entry name" value="Sigma3 and sigma4 domains of RNA polymerase sigma factors"/>
    <property type="match status" value="1"/>
</dbReference>